<dbReference type="GO" id="GO:0003677">
    <property type="term" value="F:DNA binding"/>
    <property type="evidence" value="ECO:0007669"/>
    <property type="project" value="UniProtKB-KW"/>
</dbReference>
<dbReference type="InterPro" id="IPR014001">
    <property type="entry name" value="Helicase_ATP-bd"/>
</dbReference>
<name>I6YS39_MELRP</name>
<dbReference type="PROSITE" id="PS51192">
    <property type="entry name" value="HELICASE_ATP_BIND_1"/>
    <property type="match status" value="1"/>
</dbReference>
<accession>I6YS39</accession>
<dbReference type="InterPro" id="IPR050742">
    <property type="entry name" value="Helicase_Restrict-Modif_Enz"/>
</dbReference>
<dbReference type="SMART" id="SM00487">
    <property type="entry name" value="DEXDc"/>
    <property type="match status" value="1"/>
</dbReference>
<reference evidence="2 3" key="1">
    <citation type="journal article" date="2013" name="PLoS ONE">
        <title>Genomic analysis of Melioribacter roseus, facultatively anaerobic organotrophic bacterium representing a novel deep lineage within Bacteriodetes/Chlorobi group.</title>
        <authorList>
            <person name="Kadnikov V.V."/>
            <person name="Mardanov A.V."/>
            <person name="Podosokorskaya O.A."/>
            <person name="Gavrilov S.N."/>
            <person name="Kublanov I.V."/>
            <person name="Beletsky A.V."/>
            <person name="Bonch-Osmolovskaya E.A."/>
            <person name="Ravin N.V."/>
        </authorList>
    </citation>
    <scope>NUCLEOTIDE SEQUENCE [LARGE SCALE GENOMIC DNA]</scope>
    <source>
        <strain evidence="3">JCM 17771 / P3M-2</strain>
    </source>
</reference>
<dbReference type="Proteomes" id="UP000009011">
    <property type="component" value="Chromosome"/>
</dbReference>
<dbReference type="eggNOG" id="COG4096">
    <property type="taxonomic scope" value="Bacteria"/>
</dbReference>
<evidence type="ECO:0000313" key="3">
    <source>
        <dbReference type="Proteomes" id="UP000009011"/>
    </source>
</evidence>
<organism evidence="2 3">
    <name type="scientific">Melioribacter roseus (strain DSM 23840 / JCM 17771 / VKM B-2668 / P3M-2)</name>
    <dbReference type="NCBI Taxonomy" id="1191523"/>
    <lineage>
        <taxon>Bacteria</taxon>
        <taxon>Pseudomonadati</taxon>
        <taxon>Ignavibacteriota</taxon>
        <taxon>Ignavibacteria</taxon>
        <taxon>Ignavibacteriales</taxon>
        <taxon>Melioribacteraceae</taxon>
        <taxon>Melioribacter</taxon>
    </lineage>
</organism>
<dbReference type="CDD" id="cd18032">
    <property type="entry name" value="DEXHc_RE_I_III_res"/>
    <property type="match status" value="1"/>
</dbReference>
<dbReference type="Pfam" id="PF04313">
    <property type="entry name" value="HSDR_N"/>
    <property type="match status" value="1"/>
</dbReference>
<dbReference type="RefSeq" id="WP_014854804.1">
    <property type="nucleotide sequence ID" value="NC_018178.1"/>
</dbReference>
<dbReference type="PATRIC" id="fig|1191523.3.peg.127"/>
<dbReference type="Gene3D" id="3.90.1570.30">
    <property type="match status" value="1"/>
</dbReference>
<dbReference type="GO" id="GO:0005829">
    <property type="term" value="C:cytosol"/>
    <property type="evidence" value="ECO:0007669"/>
    <property type="project" value="TreeGrafter"/>
</dbReference>
<feature type="domain" description="Helicase ATP-binding" evidence="1">
    <location>
        <begin position="202"/>
        <end position="358"/>
    </location>
</feature>
<dbReference type="InterPro" id="IPR007409">
    <property type="entry name" value="Restrct_endonuc_type1_HsdR_N"/>
</dbReference>
<dbReference type="KEGG" id="mro:MROS_0123"/>
<dbReference type="InterPro" id="IPR027417">
    <property type="entry name" value="P-loop_NTPase"/>
</dbReference>
<dbReference type="GO" id="GO:0009307">
    <property type="term" value="P:DNA restriction-modification system"/>
    <property type="evidence" value="ECO:0007669"/>
    <property type="project" value="UniProtKB-KW"/>
</dbReference>
<dbReference type="STRING" id="1191523.MROS_0123"/>
<dbReference type="AlphaFoldDB" id="I6YS39"/>
<dbReference type="EMBL" id="CP003557">
    <property type="protein sequence ID" value="AFN73367.1"/>
    <property type="molecule type" value="Genomic_DNA"/>
</dbReference>
<protein>
    <submittedName>
        <fullName evidence="2">Type III restriction protein res subunit</fullName>
    </submittedName>
</protein>
<dbReference type="SUPFAM" id="SSF52540">
    <property type="entry name" value="P-loop containing nucleoside triphosphate hydrolases"/>
    <property type="match status" value="2"/>
</dbReference>
<dbReference type="Gene3D" id="3.40.50.300">
    <property type="entry name" value="P-loop containing nucleotide triphosphate hydrolases"/>
    <property type="match status" value="2"/>
</dbReference>
<evidence type="ECO:0000313" key="2">
    <source>
        <dbReference type="EMBL" id="AFN73367.1"/>
    </source>
</evidence>
<sequence length="840" mass="98214">MPDKEAKSRIKINKLLEEAGWRFFDTEEGKANILLENNVKITERRLNEFGENFERTTNGFVDFLLLDDRGFPLVVLEAKAEDKNPLFGKEQARRYAEAQHCRFVILSNGNIHYFWDLERGNPHIISKLPSLQTIKGYETFKPDRNRLINEIIKDDYIVLTQKPDYKNDPSYIDEQTRKRFIEENKLRFLRKYQLLAITAIQNAVRQGKDRFLFEMATGTGKTLVSAAIIKLFLRTGNARRVLFLVDRLELEDQAYKAFREYLKNDYTTVIYKENRGDWQKAEIVVSTIQTFLSKNRYKRAFSPDDFDLVISDEAHRSIGGNSRAVFEYFIGYKLGLTATPKNYLKNIDISKLGENDPRQLERRLLLDTYKTFGCENGEPTFRYSLIDGVRDGFLVNPIVVDARTEISTQLLSDKGYAVITQTEDGEKVEEFFIHKDFEKKFFSENTNRAFCEAFIKNALRDPISNEIGKTIVYCVSQNHAAKITQILNEFADQMFPGKYQSDFAVQVTSNVPAAQQYAINFSYNNLSGSGNFLPIYKTSKTRVCVTVGMMTTGYDCRDILNLCLMRPIFSATEFIQIKGRGTRKYDFANDITDLLKRNNVGEKQKENYKIFDFFANCEYFEEKFNYDEVLELPRISTRSTGGDDSRLPVDFFETTQPDSILSIEETVIGYEGMKIDRMYFQKFEKKVFEHPALKEYAENDRWNELMTYLEQNILNKPEEYFTLEKLRKSINIDRRITLREIIEKVFGMIPYFKTRDELLDEEFDKFDSRYLPKEEYFEYAKTVFKAYILDAEFRQIIDNGNFALLNVSPYGEAFKRLSPELRKAIPEYIKDFVSLNKFVA</sequence>
<keyword evidence="3" id="KW-1185">Reference proteome</keyword>
<dbReference type="PANTHER" id="PTHR47396:SF1">
    <property type="entry name" value="ATP-DEPENDENT HELICASE IRC3-RELATED"/>
    <property type="match status" value="1"/>
</dbReference>
<dbReference type="GO" id="GO:0005524">
    <property type="term" value="F:ATP binding"/>
    <property type="evidence" value="ECO:0007669"/>
    <property type="project" value="UniProtKB-KW"/>
</dbReference>
<dbReference type="PANTHER" id="PTHR47396">
    <property type="entry name" value="TYPE I RESTRICTION ENZYME ECOKI R PROTEIN"/>
    <property type="match status" value="1"/>
</dbReference>
<proteinExistence type="predicted"/>
<evidence type="ECO:0000259" key="1">
    <source>
        <dbReference type="PROSITE" id="PS51192"/>
    </source>
</evidence>
<dbReference type="GO" id="GO:0009035">
    <property type="term" value="F:type I site-specific deoxyribonuclease activity"/>
    <property type="evidence" value="ECO:0007669"/>
    <property type="project" value="UniProtKB-EC"/>
</dbReference>
<dbReference type="InterPro" id="IPR006935">
    <property type="entry name" value="Helicase/UvrB_N"/>
</dbReference>
<dbReference type="Pfam" id="PF04851">
    <property type="entry name" value="ResIII"/>
    <property type="match status" value="1"/>
</dbReference>
<gene>
    <name evidence="2" type="ordered locus">MROS_0123</name>
</gene>
<dbReference type="HOGENOM" id="CLU_335786_0_0_10"/>